<evidence type="ECO:0000256" key="1">
    <source>
        <dbReference type="SAM" id="SignalP"/>
    </source>
</evidence>
<dbReference type="Proteomes" id="UP000008207">
    <property type="component" value="Chromosome"/>
</dbReference>
<feature type="signal peptide" evidence="1">
    <location>
        <begin position="1"/>
        <end position="24"/>
    </location>
</feature>
<gene>
    <name evidence="2" type="ordered locus">Mnod_4275</name>
</gene>
<dbReference type="RefSeq" id="WP_015930799.1">
    <property type="nucleotide sequence ID" value="NC_011894.1"/>
</dbReference>
<name>B8IA88_METNO</name>
<dbReference type="AlphaFoldDB" id="B8IA88"/>
<dbReference type="EMBL" id="CP001349">
    <property type="protein sequence ID" value="ACL59151.1"/>
    <property type="molecule type" value="Genomic_DNA"/>
</dbReference>
<keyword evidence="1" id="KW-0732">Signal</keyword>
<evidence type="ECO:0000313" key="2">
    <source>
        <dbReference type="EMBL" id="ACL59151.1"/>
    </source>
</evidence>
<dbReference type="KEGG" id="mno:Mnod_4275"/>
<sequence length="109" mass="12706">MPLATVRRLALPALFMATPIAVFAYTVPVQALGVEQCYKYKKGSTEYKRCLSYLNMAGTPVQRRNASDQMRQDRERRRCSWYPSASASNRLWVCNDYITHRERELGIRR</sequence>
<evidence type="ECO:0000313" key="3">
    <source>
        <dbReference type="Proteomes" id="UP000008207"/>
    </source>
</evidence>
<dbReference type="HOGENOM" id="CLU_2180760_0_0_5"/>
<accession>B8IA88</accession>
<organism evidence="2 3">
    <name type="scientific">Methylobacterium nodulans (strain LMG 21967 / CNCM I-2342 / ORS 2060)</name>
    <dbReference type="NCBI Taxonomy" id="460265"/>
    <lineage>
        <taxon>Bacteria</taxon>
        <taxon>Pseudomonadati</taxon>
        <taxon>Pseudomonadota</taxon>
        <taxon>Alphaproteobacteria</taxon>
        <taxon>Hyphomicrobiales</taxon>
        <taxon>Methylobacteriaceae</taxon>
        <taxon>Methylobacterium</taxon>
    </lineage>
</organism>
<reference evidence="2 3" key="1">
    <citation type="submission" date="2009-01" db="EMBL/GenBank/DDBJ databases">
        <title>Complete sequence of chromosome of Methylobacterium nodulans ORS 2060.</title>
        <authorList>
            <consortium name="US DOE Joint Genome Institute"/>
            <person name="Lucas S."/>
            <person name="Copeland A."/>
            <person name="Lapidus A."/>
            <person name="Glavina del Rio T."/>
            <person name="Dalin E."/>
            <person name="Tice H."/>
            <person name="Bruce D."/>
            <person name="Goodwin L."/>
            <person name="Pitluck S."/>
            <person name="Sims D."/>
            <person name="Brettin T."/>
            <person name="Detter J.C."/>
            <person name="Han C."/>
            <person name="Larimer F."/>
            <person name="Land M."/>
            <person name="Hauser L."/>
            <person name="Kyrpides N."/>
            <person name="Ivanova N."/>
            <person name="Marx C.J."/>
            <person name="Richardson P."/>
        </authorList>
    </citation>
    <scope>NUCLEOTIDE SEQUENCE [LARGE SCALE GENOMIC DNA]</scope>
    <source>
        <strain evidence="3">LMG 21967 / CNCM I-2342 / ORS 2060</strain>
    </source>
</reference>
<feature type="chain" id="PRO_5002874224" evidence="1">
    <location>
        <begin position="25"/>
        <end position="109"/>
    </location>
</feature>
<keyword evidence="3" id="KW-1185">Reference proteome</keyword>
<protein>
    <submittedName>
        <fullName evidence="2">Uncharacterized protein</fullName>
    </submittedName>
</protein>
<proteinExistence type="predicted"/>